<keyword evidence="1 4" id="KW-0808">Transferase</keyword>
<dbReference type="PROSITE" id="PS51186">
    <property type="entry name" value="GNAT"/>
    <property type="match status" value="1"/>
</dbReference>
<proteinExistence type="predicted"/>
<dbReference type="InterPro" id="IPR000182">
    <property type="entry name" value="GNAT_dom"/>
</dbReference>
<gene>
    <name evidence="4" type="ordered locus">Desmu_0740</name>
</gene>
<dbReference type="PANTHER" id="PTHR23091">
    <property type="entry name" value="N-TERMINAL ACETYLTRANSFERASE"/>
    <property type="match status" value="1"/>
</dbReference>
<dbReference type="CDD" id="cd04301">
    <property type="entry name" value="NAT_SF"/>
    <property type="match status" value="1"/>
</dbReference>
<reference evidence="5" key="1">
    <citation type="submission" date="2010-11" db="EMBL/GenBank/DDBJ databases">
        <title>The complete genome of Desulfurococcus mucosus DSM 2162.</title>
        <authorList>
            <consortium name="US DOE Joint Genome Institute (JGI-PGF)"/>
            <person name="Lucas S."/>
            <person name="Copeland A."/>
            <person name="Lapidus A."/>
            <person name="Bruce D."/>
            <person name="Goodwin L."/>
            <person name="Pitluck S."/>
            <person name="Kyrpides N."/>
            <person name="Mavromatis K."/>
            <person name="Pagani I."/>
            <person name="Ivanova N."/>
            <person name="Ovchinnikova G."/>
            <person name="Chertkov O."/>
            <person name="Held B."/>
            <person name="Brettin T."/>
            <person name="Detter J.C."/>
            <person name="Tapia R."/>
            <person name="Han C."/>
            <person name="Land M."/>
            <person name="Hauser L."/>
            <person name="Markowitz V."/>
            <person name="Cheng J.-F."/>
            <person name="Hugenholtz P."/>
            <person name="Woyke T."/>
            <person name="Wu D."/>
            <person name="Wirth R."/>
            <person name="Bilek Y."/>
            <person name="Hader T."/>
            <person name="Klenk H.-P."/>
            <person name="Eisen J.A."/>
        </authorList>
    </citation>
    <scope>NUCLEOTIDE SEQUENCE [LARGE SCALE GENOMIC DNA]</scope>
    <source>
        <strain evidence="5">ATCC 35584 / DSM 2162 / JCM 9187 / O7/1</strain>
    </source>
</reference>
<keyword evidence="4" id="KW-0689">Ribosomal protein</keyword>
<dbReference type="eggNOG" id="arCOG00833">
    <property type="taxonomic scope" value="Archaea"/>
</dbReference>
<organism evidence="4 5">
    <name type="scientific">Desulfurococcus mucosus (strain ATCC 35584 / DSM 2162 / JCM 9187 / O7/1)</name>
    <dbReference type="NCBI Taxonomy" id="765177"/>
    <lineage>
        <taxon>Archaea</taxon>
        <taxon>Thermoproteota</taxon>
        <taxon>Thermoprotei</taxon>
        <taxon>Desulfurococcales</taxon>
        <taxon>Desulfurococcaceae</taxon>
        <taxon>Desulfurococcus</taxon>
    </lineage>
</organism>
<evidence type="ECO:0000256" key="2">
    <source>
        <dbReference type="ARBA" id="ARBA00023315"/>
    </source>
</evidence>
<dbReference type="NCBIfam" id="TIGR01575">
    <property type="entry name" value="rimI"/>
    <property type="match status" value="1"/>
</dbReference>
<keyword evidence="4" id="KW-0687">Ribonucleoprotein</keyword>
<sequence>MDASPGRPHVDALFNTALERLRNEAPGYSIRNATSSDIDRVIEINMVALPEHYPRGFFEELYEDYGKAFYVAEAPSGEVVGYIMTRVEWKPGFFHRFLARSGHVVSIAVLSEHRGKSLGYALMAHAMRSMYYEYKCNETYLEVRVSNTPAISLYEKLGYSKVKVEKGYYLDGEDAYVMARELP</sequence>
<dbReference type="InterPro" id="IPR016181">
    <property type="entry name" value="Acyl_CoA_acyltransferase"/>
</dbReference>
<dbReference type="InterPro" id="IPR045047">
    <property type="entry name" value="Ard1-like"/>
</dbReference>
<dbReference type="Gene3D" id="3.40.630.30">
    <property type="match status" value="1"/>
</dbReference>
<dbReference type="SUPFAM" id="SSF55729">
    <property type="entry name" value="Acyl-CoA N-acyltransferases (Nat)"/>
    <property type="match status" value="1"/>
</dbReference>
<reference evidence="4 5" key="2">
    <citation type="journal article" date="2011" name="Stand. Genomic Sci.">
        <title>Complete genome sequence of Desulfurococcus mucosus type strain (O7/1).</title>
        <authorList>
            <person name="Wirth R."/>
            <person name="Chertkov O."/>
            <person name="Held B."/>
            <person name="Lapidus A."/>
            <person name="Nolan M."/>
            <person name="Lucas S."/>
            <person name="Hammon N."/>
            <person name="Deshpande S."/>
            <person name="Cheng J.F."/>
            <person name="Tapia R."/>
            <person name="Han C."/>
            <person name="Goodwin L."/>
            <person name="Pitluck S."/>
            <person name="Liolios K."/>
            <person name="Ioanna P."/>
            <person name="Ivanova N."/>
            <person name="Mavromatis K."/>
            <person name="Mikhailova N."/>
            <person name="Pati A."/>
            <person name="Chen A."/>
            <person name="Palaniappan K."/>
            <person name="Land M."/>
            <person name="Hauser L."/>
            <person name="Chang Y.J."/>
            <person name="Jeffries C.D."/>
            <person name="Bilek Y."/>
            <person name="Hader T."/>
            <person name="Rohde M."/>
            <person name="Spring S."/>
            <person name="Sikorski J."/>
            <person name="Goker M."/>
            <person name="Woyke T."/>
            <person name="Bristow J."/>
            <person name="Eisen J.A."/>
            <person name="Markowitz V."/>
            <person name="Hugenholtz P."/>
            <person name="Kyrpides N.C."/>
            <person name="Klenk H.P."/>
        </authorList>
    </citation>
    <scope>NUCLEOTIDE SEQUENCE [LARGE SCALE GENOMIC DNA]</scope>
    <source>
        <strain evidence="5">ATCC 35584 / DSM 2162 / JCM 9187 / O7/1</strain>
    </source>
</reference>
<dbReference type="OrthoDB" id="43754at2157"/>
<dbReference type="EMBL" id="CP002363">
    <property type="protein sequence ID" value="ADV65045.1"/>
    <property type="molecule type" value="Genomic_DNA"/>
</dbReference>
<dbReference type="GO" id="GO:0031415">
    <property type="term" value="C:NatA complex"/>
    <property type="evidence" value="ECO:0007669"/>
    <property type="project" value="InterPro"/>
</dbReference>
<evidence type="ECO:0000313" key="4">
    <source>
        <dbReference type="EMBL" id="ADV65045.1"/>
    </source>
</evidence>
<dbReference type="Pfam" id="PF00583">
    <property type="entry name" value="Acetyltransf_1"/>
    <property type="match status" value="1"/>
</dbReference>
<dbReference type="GO" id="GO:0004596">
    <property type="term" value="F:protein-N-terminal amino-acid acetyltransferase activity"/>
    <property type="evidence" value="ECO:0007669"/>
    <property type="project" value="InterPro"/>
</dbReference>
<dbReference type="EC" id="2.3.1.128" evidence="4"/>
<dbReference type="HOGENOM" id="CLU_013985_23_0_2"/>
<dbReference type="AlphaFoldDB" id="E8R969"/>
<dbReference type="Proteomes" id="UP000001068">
    <property type="component" value="Chromosome"/>
</dbReference>
<feature type="domain" description="N-acetyltransferase" evidence="3">
    <location>
        <begin position="28"/>
        <end position="183"/>
    </location>
</feature>
<dbReference type="InterPro" id="IPR006464">
    <property type="entry name" value="AcTrfase_RimI/Ard1"/>
</dbReference>
<keyword evidence="2 4" id="KW-0012">Acyltransferase</keyword>
<evidence type="ECO:0000259" key="3">
    <source>
        <dbReference type="PROSITE" id="PS51186"/>
    </source>
</evidence>
<dbReference type="GO" id="GO:0005840">
    <property type="term" value="C:ribosome"/>
    <property type="evidence" value="ECO:0007669"/>
    <property type="project" value="UniProtKB-KW"/>
</dbReference>
<keyword evidence="5" id="KW-1185">Reference proteome</keyword>
<dbReference type="PANTHER" id="PTHR23091:SF4">
    <property type="entry name" value="N-TERMINAL AMINO-ACID N(ALPHA)-ACETYLTRANSFERASE NATA"/>
    <property type="match status" value="1"/>
</dbReference>
<evidence type="ECO:0000313" key="5">
    <source>
        <dbReference type="Proteomes" id="UP000001068"/>
    </source>
</evidence>
<accession>E8R969</accession>
<dbReference type="STRING" id="765177.Desmu_0740"/>
<name>E8R969_DESM0</name>
<dbReference type="KEGG" id="dmu:Desmu_0740"/>
<evidence type="ECO:0000256" key="1">
    <source>
        <dbReference type="ARBA" id="ARBA00022679"/>
    </source>
</evidence>
<protein>
    <submittedName>
        <fullName evidence="4">(SSU ribosomal protein S18P)-alanine acetyltransferase</fullName>
        <ecNumber evidence="4">2.3.1.128</ecNumber>
    </submittedName>
</protein>